<name>A0A4R8IUM1_9GAMM</name>
<evidence type="ECO:0000313" key="2">
    <source>
        <dbReference type="Proteomes" id="UP000294914"/>
    </source>
</evidence>
<reference evidence="1 2" key="1">
    <citation type="submission" date="2019-03" db="EMBL/GenBank/DDBJ databases">
        <title>Genomic Encyclopedia of Type Strains, Phase IV (KMG-IV): sequencing the most valuable type-strain genomes for metagenomic binning, comparative biology and taxonomic classification.</title>
        <authorList>
            <person name="Goeker M."/>
        </authorList>
    </citation>
    <scope>NUCLEOTIDE SEQUENCE [LARGE SCALE GENOMIC DNA]</scope>
    <source>
        <strain evidence="1 2">DSM 16326</strain>
    </source>
</reference>
<evidence type="ECO:0000313" key="1">
    <source>
        <dbReference type="EMBL" id="TDY01003.1"/>
    </source>
</evidence>
<protein>
    <submittedName>
        <fullName evidence="1">Uncharacterized protein</fullName>
    </submittedName>
</protein>
<dbReference type="RefSeq" id="WP_134083566.1">
    <property type="nucleotide sequence ID" value="NZ_SOQX01000004.1"/>
</dbReference>
<gene>
    <name evidence="1" type="ORF">EDC23_1749</name>
</gene>
<dbReference type="OrthoDB" id="9792294at2"/>
<accession>A0A4R8IUM1</accession>
<dbReference type="EMBL" id="SOQX01000004">
    <property type="protein sequence ID" value="TDY01003.1"/>
    <property type="molecule type" value="Genomic_DNA"/>
</dbReference>
<dbReference type="Proteomes" id="UP000294914">
    <property type="component" value="Unassembled WGS sequence"/>
</dbReference>
<proteinExistence type="predicted"/>
<keyword evidence="2" id="KW-1185">Reference proteome</keyword>
<dbReference type="AlphaFoldDB" id="A0A4R8IUM1"/>
<sequence>MEEDEYRSTYHEINDRRCVFEKSVNSRRSTCEHGRRFNLADREGVACSSEAGNRRCQVFLDMIRRNASFALQQRHIDGPLPHAKEVKVQTGGLLGLQGLLHPQQAEAGQVDNIAGLLREAQDRYSEFEQLPYTELVKTIVRFEGRSKRRRRR</sequence>
<comment type="caution">
    <text evidence="1">The sequence shown here is derived from an EMBL/GenBank/DDBJ whole genome shotgun (WGS) entry which is preliminary data.</text>
</comment>
<organism evidence="1 2">
    <name type="scientific">Thiohalophilus thiocyanatoxydans</name>
    <dbReference type="NCBI Taxonomy" id="381308"/>
    <lineage>
        <taxon>Bacteria</taxon>
        <taxon>Pseudomonadati</taxon>
        <taxon>Pseudomonadota</taxon>
        <taxon>Gammaproteobacteria</taxon>
        <taxon>Thiohalomonadales</taxon>
        <taxon>Thiohalophilaceae</taxon>
        <taxon>Thiohalophilus</taxon>
    </lineage>
</organism>